<accession>A0A7H8QH28</accession>
<reference evidence="10" key="1">
    <citation type="submission" date="2020-06" db="EMBL/GenBank/DDBJ databases">
        <title>A chromosome-scale genome assembly of Talaromyces rugulosus W13939.</title>
        <authorList>
            <person name="Wang B."/>
            <person name="Guo L."/>
            <person name="Ye K."/>
            <person name="Wang L."/>
        </authorList>
    </citation>
    <scope>NUCLEOTIDE SEQUENCE [LARGE SCALE GENOMIC DNA]</scope>
    <source>
        <strain evidence="10">W13939</strain>
    </source>
</reference>
<evidence type="ECO:0000256" key="2">
    <source>
        <dbReference type="ARBA" id="ARBA00022448"/>
    </source>
</evidence>
<feature type="transmembrane region" description="Helical" evidence="7">
    <location>
        <begin position="419"/>
        <end position="443"/>
    </location>
</feature>
<dbReference type="PROSITE" id="PS50850">
    <property type="entry name" value="MFS"/>
    <property type="match status" value="1"/>
</dbReference>
<keyword evidence="2" id="KW-0813">Transport</keyword>
<sequence length="580" mass="65885">MSVRLAVPKAPSHGSTVEGGGDVEITATEKHDDIITLTVIHGLALPDTEEGKRKRFWWQRAPKRDPNAIATQISVFDDPATAAQYQPRADWENIHRFNPDARWTWGEERKIVRKMDLYITVFACVMFMALQLDRANLSQANSDNFLGDLNMNTNDYNLGNTVQKVCFLLAEIPSQLIGKRIGPDRWIPTQLLLWSIVSAAQFWLKDRASFLACRAILGLLQGGFIPETVLFLSYFYTHRELSLRLSFFYNAISLAEIIAAFLAVGLLSMDGVHGADGWRWLFLIEGLITFVVALLAFILLPPGPTQTSGGLRGKDGWFTEREETIIVNRLIREDPGKGTMHNRQPISLKLLWQSLTDYDLWPMFLISLLFQTPASPPGTYLTLSLKDLGFNTIQTNLLTIPYITGTMITMWSLTYVSEVLGELCLSALFAQIWVFPFLIYINVVDMTTINKWKSWVITSLLLSYPSAQALQVGWVSRNSNVVRSRAISAPMYNMFNQVGAIIASNIYQDSDAPRYATGNKVLLALLVVNIFVYLFTKVYYVLRNRHREEKWNAMTKEQKVHYLDTTTDEGNKRLDFRFAH</sequence>
<evidence type="ECO:0000256" key="5">
    <source>
        <dbReference type="ARBA" id="ARBA00023136"/>
    </source>
</evidence>
<evidence type="ECO:0000256" key="1">
    <source>
        <dbReference type="ARBA" id="ARBA00004141"/>
    </source>
</evidence>
<feature type="region of interest" description="Disordered" evidence="6">
    <location>
        <begin position="1"/>
        <end position="21"/>
    </location>
</feature>
<dbReference type="GO" id="GO:0016020">
    <property type="term" value="C:membrane"/>
    <property type="evidence" value="ECO:0007669"/>
    <property type="project" value="UniProtKB-SubCell"/>
</dbReference>
<keyword evidence="3 7" id="KW-0812">Transmembrane</keyword>
<dbReference type="RefSeq" id="XP_035339419.1">
    <property type="nucleotide sequence ID" value="XM_035483526.1"/>
</dbReference>
<organism evidence="9 10">
    <name type="scientific">Talaromyces rugulosus</name>
    <name type="common">Penicillium rugulosum</name>
    <dbReference type="NCBI Taxonomy" id="121627"/>
    <lineage>
        <taxon>Eukaryota</taxon>
        <taxon>Fungi</taxon>
        <taxon>Dikarya</taxon>
        <taxon>Ascomycota</taxon>
        <taxon>Pezizomycotina</taxon>
        <taxon>Eurotiomycetes</taxon>
        <taxon>Eurotiomycetidae</taxon>
        <taxon>Eurotiales</taxon>
        <taxon>Trichocomaceae</taxon>
        <taxon>Talaromyces</taxon>
        <taxon>Talaromyces sect. Islandici</taxon>
    </lineage>
</organism>
<evidence type="ECO:0000256" key="6">
    <source>
        <dbReference type="SAM" id="MobiDB-lite"/>
    </source>
</evidence>
<dbReference type="KEGG" id="trg:TRUGW13939_00316"/>
<dbReference type="OrthoDB" id="1935484at2759"/>
<dbReference type="PANTHER" id="PTHR43791:SF65">
    <property type="entry name" value="MAJOR FACILITATOR SUPERFAMILY (MFS) PROFILE DOMAIN-CONTAINING PROTEIN-RELATED"/>
    <property type="match status" value="1"/>
</dbReference>
<dbReference type="InterPro" id="IPR011701">
    <property type="entry name" value="MFS"/>
</dbReference>
<feature type="transmembrane region" description="Helical" evidence="7">
    <location>
        <begin position="521"/>
        <end position="542"/>
    </location>
</feature>
<dbReference type="AlphaFoldDB" id="A0A7H8QH28"/>
<dbReference type="InterPro" id="IPR036259">
    <property type="entry name" value="MFS_trans_sf"/>
</dbReference>
<dbReference type="PANTHER" id="PTHR43791">
    <property type="entry name" value="PERMEASE-RELATED"/>
    <property type="match status" value="1"/>
</dbReference>
<dbReference type="Gene3D" id="1.20.1250.20">
    <property type="entry name" value="MFS general substrate transporter like domains"/>
    <property type="match status" value="1"/>
</dbReference>
<comment type="subcellular location">
    <subcellularLocation>
        <location evidence="1">Membrane</location>
        <topology evidence="1">Multi-pass membrane protein</topology>
    </subcellularLocation>
</comment>
<proteinExistence type="predicted"/>
<feature type="domain" description="Major facilitator superfamily (MFS) profile" evidence="8">
    <location>
        <begin position="119"/>
        <end position="547"/>
    </location>
</feature>
<feature type="transmembrane region" description="Helical" evidence="7">
    <location>
        <begin position="280"/>
        <end position="300"/>
    </location>
</feature>
<dbReference type="SUPFAM" id="SSF103473">
    <property type="entry name" value="MFS general substrate transporter"/>
    <property type="match status" value="1"/>
</dbReference>
<dbReference type="FunFam" id="1.20.1250.20:FF:000106">
    <property type="entry name" value="MFS transporter, putative"/>
    <property type="match status" value="1"/>
</dbReference>
<feature type="transmembrane region" description="Helical" evidence="7">
    <location>
        <begin position="248"/>
        <end position="268"/>
    </location>
</feature>
<feature type="transmembrane region" description="Helical" evidence="7">
    <location>
        <begin position="216"/>
        <end position="236"/>
    </location>
</feature>
<protein>
    <recommendedName>
        <fullName evidence="8">Major facilitator superfamily (MFS) profile domain-containing protein</fullName>
    </recommendedName>
</protein>
<keyword evidence="5 7" id="KW-0472">Membrane</keyword>
<evidence type="ECO:0000259" key="8">
    <source>
        <dbReference type="PROSITE" id="PS50850"/>
    </source>
</evidence>
<dbReference type="InterPro" id="IPR020846">
    <property type="entry name" value="MFS_dom"/>
</dbReference>
<evidence type="ECO:0000256" key="4">
    <source>
        <dbReference type="ARBA" id="ARBA00022989"/>
    </source>
</evidence>
<dbReference type="EMBL" id="CP055898">
    <property type="protein sequence ID" value="QKX53240.1"/>
    <property type="molecule type" value="Genomic_DNA"/>
</dbReference>
<keyword evidence="4 7" id="KW-1133">Transmembrane helix</keyword>
<name>A0A7H8QH28_TALRU</name>
<dbReference type="GO" id="GO:0022857">
    <property type="term" value="F:transmembrane transporter activity"/>
    <property type="evidence" value="ECO:0007669"/>
    <property type="project" value="InterPro"/>
</dbReference>
<feature type="transmembrane region" description="Helical" evidence="7">
    <location>
        <begin position="395"/>
        <end position="413"/>
    </location>
</feature>
<dbReference type="Pfam" id="PF07690">
    <property type="entry name" value="MFS_1"/>
    <property type="match status" value="1"/>
</dbReference>
<dbReference type="GeneID" id="55987831"/>
<evidence type="ECO:0000256" key="7">
    <source>
        <dbReference type="SAM" id="Phobius"/>
    </source>
</evidence>
<keyword evidence="10" id="KW-1185">Reference proteome</keyword>
<evidence type="ECO:0000256" key="3">
    <source>
        <dbReference type="ARBA" id="ARBA00022692"/>
    </source>
</evidence>
<gene>
    <name evidence="9" type="ORF">TRUGW13939_00316</name>
</gene>
<feature type="transmembrane region" description="Helical" evidence="7">
    <location>
        <begin position="360"/>
        <end position="383"/>
    </location>
</feature>
<dbReference type="Proteomes" id="UP000509510">
    <property type="component" value="Chromosome I"/>
</dbReference>
<evidence type="ECO:0000313" key="10">
    <source>
        <dbReference type="Proteomes" id="UP000509510"/>
    </source>
</evidence>
<evidence type="ECO:0000313" key="9">
    <source>
        <dbReference type="EMBL" id="QKX53240.1"/>
    </source>
</evidence>